<evidence type="ECO:0008006" key="2">
    <source>
        <dbReference type="Google" id="ProtNLM"/>
    </source>
</evidence>
<dbReference type="EMBL" id="UINC01005824">
    <property type="protein sequence ID" value="SVA23779.1"/>
    <property type="molecule type" value="Genomic_DNA"/>
</dbReference>
<protein>
    <recommendedName>
        <fullName evidence="2">Dimethylmenaquinone methyltransferase</fullName>
    </recommendedName>
</protein>
<dbReference type="CDD" id="cd16841">
    <property type="entry name" value="RraA_family"/>
    <property type="match status" value="1"/>
</dbReference>
<gene>
    <name evidence="1" type="ORF">METZ01_LOCUS76633</name>
</gene>
<reference evidence="1" key="1">
    <citation type="submission" date="2018-05" db="EMBL/GenBank/DDBJ databases">
        <authorList>
            <person name="Lanie J.A."/>
            <person name="Ng W.-L."/>
            <person name="Kazmierczak K.M."/>
            <person name="Andrzejewski T.M."/>
            <person name="Davidsen T.M."/>
            <person name="Wayne K.J."/>
            <person name="Tettelin H."/>
            <person name="Glass J.I."/>
            <person name="Rusch D."/>
            <person name="Podicherti R."/>
            <person name="Tsui H.-C.T."/>
            <person name="Winkler M.E."/>
        </authorList>
    </citation>
    <scope>NUCLEOTIDE SEQUENCE</scope>
</reference>
<dbReference type="InterPro" id="IPR005493">
    <property type="entry name" value="RraA/RraA-like"/>
</dbReference>
<dbReference type="Pfam" id="PF03737">
    <property type="entry name" value="RraA-like"/>
    <property type="match status" value="1"/>
</dbReference>
<proteinExistence type="predicted"/>
<dbReference type="SUPFAM" id="SSF89562">
    <property type="entry name" value="RraA-like"/>
    <property type="match status" value="1"/>
</dbReference>
<dbReference type="Gene3D" id="3.50.30.40">
    <property type="entry name" value="Ribonuclease E inhibitor RraA/RraA-like"/>
    <property type="match status" value="1"/>
</dbReference>
<dbReference type="PANTHER" id="PTHR33254:SF16">
    <property type="entry name" value="BLR3842 PROTEIN"/>
    <property type="match status" value="1"/>
</dbReference>
<dbReference type="AlphaFoldDB" id="A0A381U6L1"/>
<name>A0A381U6L1_9ZZZZ</name>
<organism evidence="1">
    <name type="scientific">marine metagenome</name>
    <dbReference type="NCBI Taxonomy" id="408172"/>
    <lineage>
        <taxon>unclassified sequences</taxon>
        <taxon>metagenomes</taxon>
        <taxon>ecological metagenomes</taxon>
    </lineage>
</organism>
<dbReference type="InterPro" id="IPR036704">
    <property type="entry name" value="RraA/RraA-like_sf"/>
</dbReference>
<accession>A0A381U6L1</accession>
<sequence length="269" mass="29861">MMKLTNPDNIRSLTTAWHGERDANGRPRVPEDILNRMELVTTEEAWGVLRKNGYNHSFTGNWEILHPGKALVGRAVTCRFVPKREDLNDSVNGLVDMEGRIGGQNSWVIDELSENDVVVVDLFGKIRDGTFAGDNLATAIQTNTRRGMVVDGGIRDLQGILPLEEFNAFVRGFDPSAIADVTLAEINGITRIGDATCIPGDVVLGTTTGVIFIPAHLAEEVVTTSEYIRLKDEFGKLRLSEGIYTPGQVDREFSVEMNEDFDRWKAERL</sequence>
<evidence type="ECO:0000313" key="1">
    <source>
        <dbReference type="EMBL" id="SVA23779.1"/>
    </source>
</evidence>
<dbReference type="PANTHER" id="PTHR33254">
    <property type="entry name" value="4-HYDROXY-4-METHYL-2-OXOGLUTARATE ALDOLASE 3-RELATED"/>
    <property type="match status" value="1"/>
</dbReference>